<dbReference type="PANTHER" id="PTHR12526:SF630">
    <property type="entry name" value="GLYCOSYLTRANSFERASE"/>
    <property type="match status" value="1"/>
</dbReference>
<reference evidence="2" key="1">
    <citation type="submission" date="2017-02" db="EMBL/GenBank/DDBJ databases">
        <authorList>
            <person name="Varghese N."/>
            <person name="Submissions S."/>
        </authorList>
    </citation>
    <scope>NUCLEOTIDE SEQUENCE [LARGE SCALE GENOMIC DNA]</scope>
    <source>
        <strain evidence="2">DSM 22270</strain>
    </source>
</reference>
<dbReference type="STRING" id="651661.SAMN05660293_01720"/>
<dbReference type="PANTHER" id="PTHR12526">
    <property type="entry name" value="GLYCOSYLTRANSFERASE"/>
    <property type="match status" value="1"/>
</dbReference>
<protein>
    <submittedName>
        <fullName evidence="1">Glycosyltransferase involved in cell wall bisynthesis</fullName>
    </submittedName>
</protein>
<evidence type="ECO:0000313" key="1">
    <source>
        <dbReference type="EMBL" id="SKB72513.1"/>
    </source>
</evidence>
<keyword evidence="1" id="KW-0808">Transferase</keyword>
<dbReference type="Proteomes" id="UP000190897">
    <property type="component" value="Unassembled WGS sequence"/>
</dbReference>
<dbReference type="Gene3D" id="3.40.50.11010">
    <property type="match status" value="1"/>
</dbReference>
<evidence type="ECO:0000313" key="2">
    <source>
        <dbReference type="Proteomes" id="UP000190897"/>
    </source>
</evidence>
<gene>
    <name evidence="1" type="ORF">SAMN05660293_01720</name>
</gene>
<dbReference type="AlphaFoldDB" id="A0A1T5DM19"/>
<dbReference type="SUPFAM" id="SSF53756">
    <property type="entry name" value="UDP-Glycosyltransferase/glycogen phosphorylase"/>
    <property type="match status" value="1"/>
</dbReference>
<dbReference type="OrthoDB" id="9816564at2"/>
<dbReference type="EMBL" id="FUZA01000002">
    <property type="protein sequence ID" value="SKB72513.1"/>
    <property type="molecule type" value="Genomic_DNA"/>
</dbReference>
<name>A0A1T5DM19_9BACT</name>
<dbReference type="RefSeq" id="WP_082214273.1">
    <property type="nucleotide sequence ID" value="NZ_FUZA01000002.1"/>
</dbReference>
<keyword evidence="2" id="KW-1185">Reference proteome</keyword>
<dbReference type="Pfam" id="PF13692">
    <property type="entry name" value="Glyco_trans_1_4"/>
    <property type="match status" value="1"/>
</dbReference>
<accession>A0A1T5DM19</accession>
<organism evidence="1 2">
    <name type="scientific">Dyadobacter psychrophilus</name>
    <dbReference type="NCBI Taxonomy" id="651661"/>
    <lineage>
        <taxon>Bacteria</taxon>
        <taxon>Pseudomonadati</taxon>
        <taxon>Bacteroidota</taxon>
        <taxon>Cytophagia</taxon>
        <taxon>Cytophagales</taxon>
        <taxon>Spirosomataceae</taxon>
        <taxon>Dyadobacter</taxon>
    </lineage>
</organism>
<sequence length="404" mass="46672">MDIVITGQQAWDVEIGSNCKNIALEFSKHHRVLYVNSPLDRASSYKNSSDPKVLKRREIIKNKRDGLEKIQENLWVLYPDELIESINWISSDKIFSFFNKRNNRIFADCIQREVAGLGFKDIIHFNDNDMFRSFYLKEMLEPKLSVYYSRDYMRAVDYWKKHGDLLEPELIAKSDLCVANSTYLADYCRKFNPNSHYVGQGCDLDIFLEGSKASEPADLSHLRRPRIGYVGALQSIRLDMDLLQYIAEKRPEWNIVLVGPEDNEFLTSTLHQMPNVIFTGSRDISELPAYINSFDICLNPQLLNEVTIGNYPRKIDEYLAVGKPTVATSTDAMSVFSEHVYLAKTKEDYITLIERALLENSEARIAARRTFASSHTWENSVREIYKAMGLSSSDRKNYHYSNFS</sequence>
<dbReference type="Gene3D" id="3.40.50.2000">
    <property type="entry name" value="Glycogen Phosphorylase B"/>
    <property type="match status" value="1"/>
</dbReference>
<proteinExistence type="predicted"/>
<dbReference type="GO" id="GO:0016740">
    <property type="term" value="F:transferase activity"/>
    <property type="evidence" value="ECO:0007669"/>
    <property type="project" value="UniProtKB-KW"/>
</dbReference>